<dbReference type="InterPro" id="IPR043129">
    <property type="entry name" value="ATPase_NBD"/>
</dbReference>
<dbReference type="EMBL" id="PEZT01000027">
    <property type="protein sequence ID" value="PIS08849.1"/>
    <property type="molecule type" value="Genomic_DNA"/>
</dbReference>
<evidence type="ECO:0000313" key="2">
    <source>
        <dbReference type="EMBL" id="PIS08849.1"/>
    </source>
</evidence>
<sequence length="101" mass="11439">MKQKEKLLLKIDTSNNLRADVSLGEVRIEKKYRNPRDQDVLSLIKKVLKKSKKDFKDITEIKVNVGPGSFTSTRVGVAIANALAWSLKVKVNEKNQVTPIY</sequence>
<evidence type="ECO:0000313" key="3">
    <source>
        <dbReference type="Proteomes" id="UP000230093"/>
    </source>
</evidence>
<dbReference type="Pfam" id="PF00814">
    <property type="entry name" value="TsaD"/>
    <property type="match status" value="1"/>
</dbReference>
<dbReference type="AlphaFoldDB" id="A0A2H0WAB0"/>
<dbReference type="SUPFAM" id="SSF53067">
    <property type="entry name" value="Actin-like ATPase domain"/>
    <property type="match status" value="1"/>
</dbReference>
<accession>A0A2H0WAB0</accession>
<organism evidence="2 3">
    <name type="scientific">Candidatus Beckwithbacteria bacterium CG10_big_fil_rev_8_21_14_0_10_34_10</name>
    <dbReference type="NCBI Taxonomy" id="1974495"/>
    <lineage>
        <taxon>Bacteria</taxon>
        <taxon>Candidatus Beckwithiibacteriota</taxon>
    </lineage>
</organism>
<name>A0A2H0WAB0_9BACT</name>
<dbReference type="InterPro" id="IPR000905">
    <property type="entry name" value="Gcp-like_dom"/>
</dbReference>
<feature type="domain" description="Gcp-like" evidence="1">
    <location>
        <begin position="40"/>
        <end position="91"/>
    </location>
</feature>
<proteinExistence type="predicted"/>
<reference evidence="3" key="1">
    <citation type="submission" date="2017-09" db="EMBL/GenBank/DDBJ databases">
        <title>Depth-based differentiation of microbial function through sediment-hosted aquifers and enrichment of novel symbionts in the deep terrestrial subsurface.</title>
        <authorList>
            <person name="Probst A.J."/>
            <person name="Ladd B."/>
            <person name="Jarett J.K."/>
            <person name="Geller-Mcgrath D.E."/>
            <person name="Sieber C.M.K."/>
            <person name="Emerson J.B."/>
            <person name="Anantharaman K."/>
            <person name="Thomas B.C."/>
            <person name="Malmstrom R."/>
            <person name="Stieglmeier M."/>
            <person name="Klingl A."/>
            <person name="Woyke T."/>
            <person name="Ryan C.M."/>
            <person name="Banfield J.F."/>
        </authorList>
    </citation>
    <scope>NUCLEOTIDE SEQUENCE [LARGE SCALE GENOMIC DNA]</scope>
</reference>
<comment type="caution">
    <text evidence="2">The sequence shown here is derived from an EMBL/GenBank/DDBJ whole genome shotgun (WGS) entry which is preliminary data.</text>
</comment>
<gene>
    <name evidence="2" type="ORF">COT75_04555</name>
</gene>
<evidence type="ECO:0000259" key="1">
    <source>
        <dbReference type="Pfam" id="PF00814"/>
    </source>
</evidence>
<dbReference type="Gene3D" id="3.30.420.40">
    <property type="match status" value="1"/>
</dbReference>
<protein>
    <recommendedName>
        <fullName evidence="1">Gcp-like domain-containing protein</fullName>
    </recommendedName>
</protein>
<dbReference type="Proteomes" id="UP000230093">
    <property type="component" value="Unassembled WGS sequence"/>
</dbReference>